<dbReference type="SUPFAM" id="SSF54427">
    <property type="entry name" value="NTF2-like"/>
    <property type="match status" value="1"/>
</dbReference>
<dbReference type="Gene3D" id="3.10.450.50">
    <property type="match status" value="1"/>
</dbReference>
<dbReference type="InterPro" id="IPR032710">
    <property type="entry name" value="NTF2-like_dom_sf"/>
</dbReference>
<protein>
    <submittedName>
        <fullName evidence="1">Uncharacterized protein</fullName>
    </submittedName>
</protein>
<proteinExistence type="predicted"/>
<sequence>MSKKEQSEVLIAEHFKLLNDHNLKALTQQYATTASISSSEWNGIAIGPAGADQIFHLEFYKSPDAKYLVDNIINNDSTLVVQYDVVGLRDINNGNTRYDLRKCSVFKIDSNLIVNEATYANPLFYHNGN</sequence>
<dbReference type="AlphaFoldDB" id="A0A934PT90"/>
<accession>A0A934PT90</accession>
<dbReference type="Proteomes" id="UP000613193">
    <property type="component" value="Unassembled WGS sequence"/>
</dbReference>
<reference evidence="1" key="1">
    <citation type="submission" date="2020-12" db="EMBL/GenBank/DDBJ databases">
        <title>Bacterial novel species Mucilaginibacter sp. SD-g isolated from soil.</title>
        <authorList>
            <person name="Jung H.-Y."/>
        </authorList>
    </citation>
    <scope>NUCLEOTIDE SEQUENCE</scope>
    <source>
        <strain evidence="1">SD-g</strain>
    </source>
</reference>
<dbReference type="RefSeq" id="WP_200065622.1">
    <property type="nucleotide sequence ID" value="NZ_JAEHFW010000001.1"/>
</dbReference>
<evidence type="ECO:0000313" key="1">
    <source>
        <dbReference type="EMBL" id="MBK0379186.1"/>
    </source>
</evidence>
<gene>
    <name evidence="1" type="ORF">I5M19_07710</name>
</gene>
<keyword evidence="2" id="KW-1185">Reference proteome</keyword>
<name>A0A934PT90_9SPHI</name>
<evidence type="ECO:0000313" key="2">
    <source>
        <dbReference type="Proteomes" id="UP000613193"/>
    </source>
</evidence>
<comment type="caution">
    <text evidence="1">The sequence shown here is derived from an EMBL/GenBank/DDBJ whole genome shotgun (WGS) entry which is preliminary data.</text>
</comment>
<dbReference type="EMBL" id="JAEHFW010000001">
    <property type="protein sequence ID" value="MBK0379186.1"/>
    <property type="molecule type" value="Genomic_DNA"/>
</dbReference>
<organism evidence="1 2">
    <name type="scientific">Mucilaginibacter segetis</name>
    <dbReference type="NCBI Taxonomy" id="2793071"/>
    <lineage>
        <taxon>Bacteria</taxon>
        <taxon>Pseudomonadati</taxon>
        <taxon>Bacteroidota</taxon>
        <taxon>Sphingobacteriia</taxon>
        <taxon>Sphingobacteriales</taxon>
        <taxon>Sphingobacteriaceae</taxon>
        <taxon>Mucilaginibacter</taxon>
    </lineage>
</organism>